<evidence type="ECO:0000313" key="2">
    <source>
        <dbReference type="Proteomes" id="UP000178912"/>
    </source>
</evidence>
<organism evidence="1 2">
    <name type="scientific">Rhynchosporium agropyri</name>
    <dbReference type="NCBI Taxonomy" id="914238"/>
    <lineage>
        <taxon>Eukaryota</taxon>
        <taxon>Fungi</taxon>
        <taxon>Dikarya</taxon>
        <taxon>Ascomycota</taxon>
        <taxon>Pezizomycotina</taxon>
        <taxon>Leotiomycetes</taxon>
        <taxon>Helotiales</taxon>
        <taxon>Ploettnerulaceae</taxon>
        <taxon>Rhynchosporium</taxon>
    </lineage>
</organism>
<sequence length="39" mass="4178">MIVGNGLYPVTIAPAHSLRTLVNYDAFDTESASFQGYSA</sequence>
<keyword evidence="2" id="KW-1185">Reference proteome</keyword>
<dbReference type="AlphaFoldDB" id="A0A1E1L918"/>
<evidence type="ECO:0000313" key="1">
    <source>
        <dbReference type="EMBL" id="CZT07002.1"/>
    </source>
</evidence>
<reference evidence="2" key="1">
    <citation type="submission" date="2016-03" db="EMBL/GenBank/DDBJ databases">
        <authorList>
            <person name="Guldener U."/>
        </authorList>
    </citation>
    <scope>NUCLEOTIDE SEQUENCE [LARGE SCALE GENOMIC DNA]</scope>
    <source>
        <strain evidence="2">04CH-RAC-A.6.1</strain>
    </source>
</reference>
<name>A0A1E1L918_9HELO</name>
<accession>A0A1E1L918</accession>
<proteinExistence type="predicted"/>
<protein>
    <submittedName>
        <fullName evidence="1">Uncharacterized protein</fullName>
    </submittedName>
</protein>
<dbReference type="EMBL" id="FJUX01000091">
    <property type="protein sequence ID" value="CZT07002.1"/>
    <property type="molecule type" value="Genomic_DNA"/>
</dbReference>
<dbReference type="Proteomes" id="UP000178912">
    <property type="component" value="Unassembled WGS sequence"/>
</dbReference>
<gene>
    <name evidence="1" type="ORF">RAG0_12586</name>
</gene>